<protein>
    <recommendedName>
        <fullName evidence="3">DUF4168 domain-containing protein</fullName>
    </recommendedName>
</protein>
<dbReference type="Pfam" id="PF13767">
    <property type="entry name" value="DUF4168"/>
    <property type="match status" value="2"/>
</dbReference>
<gene>
    <name evidence="4" type="ORF">SEMRO_245_G097430.1</name>
</gene>
<sequence>MRVPLLVAFSLLLHNVAGMPSISAPPPPPDSVKVRGGTAVDQSLMKRFTPGGADSRMPSLFSTDEAEYNRFAACLAATEGLRRMRDQALVERSPSEKSEDPQERERKVADQYQANSGRVLRAMGMSVDRFNELGREISRDENLKEKVMEQAYLYRMAAMVNLDQVELSTQSNSNFQKDKVRLFCESIKDIEKLRGDQVDRLKKSLQVETFPSSISISDPTLLPFLSPKVRAVVKAFPLQAEDVVKKNGLDSTEFNSMLQEVRSNPIFRWKVQKLLKQESSDNKGDLDSLESMQK</sequence>
<dbReference type="OrthoDB" id="41889at2759"/>
<keyword evidence="5" id="KW-1185">Reference proteome</keyword>
<organism evidence="4 5">
    <name type="scientific">Seminavis robusta</name>
    <dbReference type="NCBI Taxonomy" id="568900"/>
    <lineage>
        <taxon>Eukaryota</taxon>
        <taxon>Sar</taxon>
        <taxon>Stramenopiles</taxon>
        <taxon>Ochrophyta</taxon>
        <taxon>Bacillariophyta</taxon>
        <taxon>Bacillariophyceae</taxon>
        <taxon>Bacillariophycidae</taxon>
        <taxon>Naviculales</taxon>
        <taxon>Naviculaceae</taxon>
        <taxon>Seminavis</taxon>
    </lineage>
</organism>
<evidence type="ECO:0000256" key="1">
    <source>
        <dbReference type="SAM" id="MobiDB-lite"/>
    </source>
</evidence>
<keyword evidence="2" id="KW-0732">Signal</keyword>
<accession>A0A9N8DMK7</accession>
<reference evidence="4" key="1">
    <citation type="submission" date="2020-06" db="EMBL/GenBank/DDBJ databases">
        <authorList>
            <consortium name="Plant Systems Biology data submission"/>
        </authorList>
    </citation>
    <scope>NUCLEOTIDE SEQUENCE</scope>
    <source>
        <strain evidence="4">D6</strain>
    </source>
</reference>
<comment type="caution">
    <text evidence="4">The sequence shown here is derived from an EMBL/GenBank/DDBJ whole genome shotgun (WGS) entry which is preliminary data.</text>
</comment>
<dbReference type="EMBL" id="CAICTM010000244">
    <property type="protein sequence ID" value="CAB9505832.1"/>
    <property type="molecule type" value="Genomic_DNA"/>
</dbReference>
<name>A0A9N8DMK7_9STRA</name>
<evidence type="ECO:0000259" key="3">
    <source>
        <dbReference type="Pfam" id="PF13767"/>
    </source>
</evidence>
<feature type="compositionally biased region" description="Basic and acidic residues" evidence="1">
    <location>
        <begin position="87"/>
        <end position="109"/>
    </location>
</feature>
<dbReference type="InterPro" id="IPR025433">
    <property type="entry name" value="DUF4168"/>
</dbReference>
<dbReference type="AlphaFoldDB" id="A0A9N8DMK7"/>
<feature type="domain" description="DUF4168" evidence="3">
    <location>
        <begin position="65"/>
        <end position="147"/>
    </location>
</feature>
<evidence type="ECO:0000313" key="5">
    <source>
        <dbReference type="Proteomes" id="UP001153069"/>
    </source>
</evidence>
<feature type="chain" id="PRO_5040234056" description="DUF4168 domain-containing protein" evidence="2">
    <location>
        <begin position="19"/>
        <end position="294"/>
    </location>
</feature>
<dbReference type="Proteomes" id="UP001153069">
    <property type="component" value="Unassembled WGS sequence"/>
</dbReference>
<feature type="domain" description="DUF4168" evidence="3">
    <location>
        <begin position="177"/>
        <end position="271"/>
    </location>
</feature>
<feature type="region of interest" description="Disordered" evidence="1">
    <location>
        <begin position="87"/>
        <end position="114"/>
    </location>
</feature>
<evidence type="ECO:0000256" key="2">
    <source>
        <dbReference type="SAM" id="SignalP"/>
    </source>
</evidence>
<proteinExistence type="predicted"/>
<evidence type="ECO:0000313" key="4">
    <source>
        <dbReference type="EMBL" id="CAB9505832.1"/>
    </source>
</evidence>
<feature type="signal peptide" evidence="2">
    <location>
        <begin position="1"/>
        <end position="18"/>
    </location>
</feature>